<protein>
    <submittedName>
        <fullName evidence="1">Uncharacterized protein</fullName>
    </submittedName>
</protein>
<reference evidence="1 2" key="1">
    <citation type="journal article" date="2018" name="Sci. Rep.">
        <title>Genomic signatures of local adaptation to the degree of environmental predictability in rotifers.</title>
        <authorList>
            <person name="Franch-Gras L."/>
            <person name="Hahn C."/>
            <person name="Garcia-Roger E.M."/>
            <person name="Carmona M.J."/>
            <person name="Serra M."/>
            <person name="Gomez A."/>
        </authorList>
    </citation>
    <scope>NUCLEOTIDE SEQUENCE [LARGE SCALE GENOMIC DNA]</scope>
    <source>
        <strain evidence="1">HYR1</strain>
    </source>
</reference>
<dbReference type="EMBL" id="REGN01007395">
    <property type="protein sequence ID" value="RNA06425.1"/>
    <property type="molecule type" value="Genomic_DNA"/>
</dbReference>
<evidence type="ECO:0000313" key="1">
    <source>
        <dbReference type="EMBL" id="RNA06425.1"/>
    </source>
</evidence>
<keyword evidence="2" id="KW-1185">Reference proteome</keyword>
<gene>
    <name evidence="1" type="ORF">BpHYR1_002360</name>
</gene>
<name>A0A3M7Q679_BRAPC</name>
<evidence type="ECO:0000313" key="2">
    <source>
        <dbReference type="Proteomes" id="UP000276133"/>
    </source>
</evidence>
<accession>A0A3M7Q679</accession>
<proteinExistence type="predicted"/>
<dbReference type="Proteomes" id="UP000276133">
    <property type="component" value="Unassembled WGS sequence"/>
</dbReference>
<sequence length="72" mass="8243">MQFDLIHLENPDAKRGWYDGLLGRGYKIKKLRGPTRSYGPTDTLALKVKSSFLGHHAYLIGREISNKKSFFC</sequence>
<comment type="caution">
    <text evidence="1">The sequence shown here is derived from an EMBL/GenBank/DDBJ whole genome shotgun (WGS) entry which is preliminary data.</text>
</comment>
<dbReference type="AlphaFoldDB" id="A0A3M7Q679"/>
<organism evidence="1 2">
    <name type="scientific">Brachionus plicatilis</name>
    <name type="common">Marine rotifer</name>
    <name type="synonym">Brachionus muelleri</name>
    <dbReference type="NCBI Taxonomy" id="10195"/>
    <lineage>
        <taxon>Eukaryota</taxon>
        <taxon>Metazoa</taxon>
        <taxon>Spiralia</taxon>
        <taxon>Gnathifera</taxon>
        <taxon>Rotifera</taxon>
        <taxon>Eurotatoria</taxon>
        <taxon>Monogononta</taxon>
        <taxon>Pseudotrocha</taxon>
        <taxon>Ploima</taxon>
        <taxon>Brachionidae</taxon>
        <taxon>Brachionus</taxon>
    </lineage>
</organism>